<organism evidence="1">
    <name type="scientific">Anguilla anguilla</name>
    <name type="common">European freshwater eel</name>
    <name type="synonym">Muraena anguilla</name>
    <dbReference type="NCBI Taxonomy" id="7936"/>
    <lineage>
        <taxon>Eukaryota</taxon>
        <taxon>Metazoa</taxon>
        <taxon>Chordata</taxon>
        <taxon>Craniata</taxon>
        <taxon>Vertebrata</taxon>
        <taxon>Euteleostomi</taxon>
        <taxon>Actinopterygii</taxon>
        <taxon>Neopterygii</taxon>
        <taxon>Teleostei</taxon>
        <taxon>Anguilliformes</taxon>
        <taxon>Anguillidae</taxon>
        <taxon>Anguilla</taxon>
    </lineage>
</organism>
<protein>
    <submittedName>
        <fullName evidence="1">Uncharacterized protein</fullName>
    </submittedName>
</protein>
<reference evidence="1" key="1">
    <citation type="submission" date="2014-11" db="EMBL/GenBank/DDBJ databases">
        <authorList>
            <person name="Amaro Gonzalez C."/>
        </authorList>
    </citation>
    <scope>NUCLEOTIDE SEQUENCE</scope>
</reference>
<sequence length="26" mass="2992">MTHYKKSISNACPAFSKRKLTICILH</sequence>
<name>A0A0E9V7W3_ANGAN</name>
<evidence type="ECO:0000313" key="1">
    <source>
        <dbReference type="EMBL" id="JAH74214.1"/>
    </source>
</evidence>
<accession>A0A0E9V7W3</accession>
<dbReference type="EMBL" id="GBXM01034363">
    <property type="protein sequence ID" value="JAH74214.1"/>
    <property type="molecule type" value="Transcribed_RNA"/>
</dbReference>
<dbReference type="AlphaFoldDB" id="A0A0E9V7W3"/>
<proteinExistence type="predicted"/>
<reference evidence="1" key="2">
    <citation type="journal article" date="2015" name="Fish Shellfish Immunol.">
        <title>Early steps in the European eel (Anguilla anguilla)-Vibrio vulnificus interaction in the gills: Role of the RtxA13 toxin.</title>
        <authorList>
            <person name="Callol A."/>
            <person name="Pajuelo D."/>
            <person name="Ebbesson L."/>
            <person name="Teles M."/>
            <person name="MacKenzie S."/>
            <person name="Amaro C."/>
        </authorList>
    </citation>
    <scope>NUCLEOTIDE SEQUENCE</scope>
</reference>